<dbReference type="EMBL" id="BAABHS010000017">
    <property type="protein sequence ID" value="GAA4975259.1"/>
    <property type="molecule type" value="Genomic_DNA"/>
</dbReference>
<evidence type="ECO:0008006" key="3">
    <source>
        <dbReference type="Google" id="ProtNLM"/>
    </source>
</evidence>
<organism evidence="1 2">
    <name type="scientific">Yinghuangia aomiensis</name>
    <dbReference type="NCBI Taxonomy" id="676205"/>
    <lineage>
        <taxon>Bacteria</taxon>
        <taxon>Bacillati</taxon>
        <taxon>Actinomycetota</taxon>
        <taxon>Actinomycetes</taxon>
        <taxon>Kitasatosporales</taxon>
        <taxon>Streptomycetaceae</taxon>
        <taxon>Yinghuangia</taxon>
    </lineage>
</organism>
<dbReference type="InterPro" id="IPR032710">
    <property type="entry name" value="NTF2-like_dom_sf"/>
</dbReference>
<dbReference type="SUPFAM" id="SSF54427">
    <property type="entry name" value="NTF2-like"/>
    <property type="match status" value="1"/>
</dbReference>
<comment type="caution">
    <text evidence="1">The sequence shown here is derived from an EMBL/GenBank/DDBJ whole genome shotgun (WGS) entry which is preliminary data.</text>
</comment>
<name>A0ABP9HNU5_9ACTN</name>
<protein>
    <recommendedName>
        <fullName evidence="3">DUF4440 domain-containing protein</fullName>
    </recommendedName>
</protein>
<gene>
    <name evidence="1" type="ORF">GCM10023205_47650</name>
</gene>
<accession>A0ABP9HNU5</accession>
<proteinExistence type="predicted"/>
<reference evidence="2" key="1">
    <citation type="journal article" date="2019" name="Int. J. Syst. Evol. Microbiol.">
        <title>The Global Catalogue of Microorganisms (GCM) 10K type strain sequencing project: providing services to taxonomists for standard genome sequencing and annotation.</title>
        <authorList>
            <consortium name="The Broad Institute Genomics Platform"/>
            <consortium name="The Broad Institute Genome Sequencing Center for Infectious Disease"/>
            <person name="Wu L."/>
            <person name="Ma J."/>
        </authorList>
    </citation>
    <scope>NUCLEOTIDE SEQUENCE [LARGE SCALE GENOMIC DNA]</scope>
    <source>
        <strain evidence="2">JCM 17986</strain>
    </source>
</reference>
<dbReference type="RefSeq" id="WP_345677669.1">
    <property type="nucleotide sequence ID" value="NZ_BAABHS010000017.1"/>
</dbReference>
<dbReference type="Gene3D" id="3.10.450.50">
    <property type="match status" value="1"/>
</dbReference>
<keyword evidence="2" id="KW-1185">Reference proteome</keyword>
<evidence type="ECO:0000313" key="2">
    <source>
        <dbReference type="Proteomes" id="UP001500466"/>
    </source>
</evidence>
<evidence type="ECO:0000313" key="1">
    <source>
        <dbReference type="EMBL" id="GAA4975259.1"/>
    </source>
</evidence>
<sequence length="114" mass="12321">MTHHRETGAVRFGLAQDGRRPTAFEAAFNTPHAALVAQIYGDPEPPGGELGTPTTVRLRHAHVAGDIALLTVDWARDDPDDSADGDAPIRGTATGVARRTEDGFWRYRVEAPFS</sequence>
<dbReference type="Proteomes" id="UP001500466">
    <property type="component" value="Unassembled WGS sequence"/>
</dbReference>